<keyword evidence="16" id="KW-1185">Reference proteome</keyword>
<dbReference type="NCBIfam" id="NF001393">
    <property type="entry name" value="PRK00281.2-4"/>
    <property type="match status" value="1"/>
</dbReference>
<dbReference type="GO" id="GO:0008360">
    <property type="term" value="P:regulation of cell shape"/>
    <property type="evidence" value="ECO:0007669"/>
    <property type="project" value="UniProtKB-KW"/>
</dbReference>
<feature type="transmembrane region" description="Helical" evidence="14">
    <location>
        <begin position="85"/>
        <end position="103"/>
    </location>
</feature>
<gene>
    <name evidence="14" type="primary">uppP</name>
    <name evidence="15" type="ORF">BET10_07495</name>
</gene>
<keyword evidence="8 14" id="KW-1133">Transmembrane helix</keyword>
<dbReference type="InterPro" id="IPR003824">
    <property type="entry name" value="UppP"/>
</dbReference>
<dbReference type="GO" id="GO:0071555">
    <property type="term" value="P:cell wall organization"/>
    <property type="evidence" value="ECO:0007669"/>
    <property type="project" value="UniProtKB-KW"/>
</dbReference>
<keyword evidence="6 14" id="KW-0812">Transmembrane</keyword>
<evidence type="ECO:0000256" key="4">
    <source>
        <dbReference type="ARBA" id="ARBA00021581"/>
    </source>
</evidence>
<dbReference type="GO" id="GO:0050380">
    <property type="term" value="F:undecaprenyl-diphosphatase activity"/>
    <property type="evidence" value="ECO:0007669"/>
    <property type="project" value="UniProtKB-UniRule"/>
</dbReference>
<comment type="catalytic activity">
    <reaction evidence="13 14">
        <text>di-trans,octa-cis-undecaprenyl diphosphate + H2O = di-trans,octa-cis-undecaprenyl phosphate + phosphate + H(+)</text>
        <dbReference type="Rhea" id="RHEA:28094"/>
        <dbReference type="ChEBI" id="CHEBI:15377"/>
        <dbReference type="ChEBI" id="CHEBI:15378"/>
        <dbReference type="ChEBI" id="CHEBI:43474"/>
        <dbReference type="ChEBI" id="CHEBI:58405"/>
        <dbReference type="ChEBI" id="CHEBI:60392"/>
        <dbReference type="EC" id="3.6.1.27"/>
    </reaction>
</comment>
<sequence length="267" mass="29392">MSIIEIIVLALVQGLTEFLPISSSAHLILPSQILGWADQGTAFDVAVHVGTLLAVVIYFRKEVTDILGAWFSSFGTQGKSDDSQLGWWILLATIPSLVIGYLVKDFVEIYSRNAWIIATTTVVFGLLLWYADKSAKQIKTIYQLNWLSALLIGLSQVVAMIFPGTSRSGITMTVGLLLGLNKQSAARFSFLMSIPVIAAAGSYYVYKLSSGEEIINWNAIVLGSVLSFITAYACIHFFLKVIERMGMMPFVIYRLLLGGALFAFLLW</sequence>
<comment type="similarity">
    <text evidence="2 14">Belongs to the UppP family.</text>
</comment>
<keyword evidence="5 14" id="KW-1003">Cell membrane</keyword>
<keyword evidence="14" id="KW-0961">Cell wall biogenesis/degradation</keyword>
<evidence type="ECO:0000256" key="5">
    <source>
        <dbReference type="ARBA" id="ARBA00022475"/>
    </source>
</evidence>
<evidence type="ECO:0000256" key="12">
    <source>
        <dbReference type="ARBA" id="ARBA00032932"/>
    </source>
</evidence>
<evidence type="ECO:0000256" key="13">
    <source>
        <dbReference type="ARBA" id="ARBA00047594"/>
    </source>
</evidence>
<dbReference type="NCBIfam" id="TIGR00753">
    <property type="entry name" value="undec_PP_bacA"/>
    <property type="match status" value="1"/>
</dbReference>
<keyword evidence="14" id="KW-0133">Cell shape</keyword>
<dbReference type="STRING" id="1859457.BET10_07495"/>
<dbReference type="GO" id="GO:0009252">
    <property type="term" value="P:peptidoglycan biosynthetic process"/>
    <property type="evidence" value="ECO:0007669"/>
    <property type="project" value="UniProtKB-KW"/>
</dbReference>
<dbReference type="EC" id="3.6.1.27" evidence="3 14"/>
<dbReference type="HAMAP" id="MF_01006">
    <property type="entry name" value="Undec_diphosphatase"/>
    <property type="match status" value="1"/>
</dbReference>
<keyword evidence="9 14" id="KW-0472">Membrane</keyword>
<dbReference type="RefSeq" id="WP_070983963.1">
    <property type="nucleotide sequence ID" value="NZ_MKJU01000022.1"/>
</dbReference>
<evidence type="ECO:0000256" key="1">
    <source>
        <dbReference type="ARBA" id="ARBA00004651"/>
    </source>
</evidence>
<dbReference type="GO" id="GO:0005886">
    <property type="term" value="C:plasma membrane"/>
    <property type="evidence" value="ECO:0007669"/>
    <property type="project" value="UniProtKB-SubCell"/>
</dbReference>
<dbReference type="GO" id="GO:0046677">
    <property type="term" value="P:response to antibiotic"/>
    <property type="evidence" value="ECO:0007669"/>
    <property type="project" value="UniProtKB-UniRule"/>
</dbReference>
<feature type="transmembrane region" description="Helical" evidence="14">
    <location>
        <begin position="40"/>
        <end position="59"/>
    </location>
</feature>
<keyword evidence="10 14" id="KW-0046">Antibiotic resistance</keyword>
<feature type="transmembrane region" description="Helical" evidence="14">
    <location>
        <begin position="144"/>
        <end position="165"/>
    </location>
</feature>
<feature type="transmembrane region" description="Helical" evidence="14">
    <location>
        <begin position="115"/>
        <end position="132"/>
    </location>
</feature>
<comment type="function">
    <text evidence="14">Catalyzes the dephosphorylation of undecaprenyl diphosphate (UPP). Confers resistance to bacitracin.</text>
</comment>
<dbReference type="Proteomes" id="UP000179786">
    <property type="component" value="Unassembled WGS sequence"/>
</dbReference>
<protein>
    <recommendedName>
        <fullName evidence="4 14">Undecaprenyl-diphosphatase</fullName>
        <ecNumber evidence="3 14">3.6.1.27</ecNumber>
    </recommendedName>
    <alternativeName>
        <fullName evidence="12 14">Bacitracin resistance protein</fullName>
    </alternativeName>
    <alternativeName>
        <fullName evidence="11 14">Undecaprenyl pyrophosphate phosphatase</fullName>
    </alternativeName>
</protein>
<proteinExistence type="inferred from homology"/>
<comment type="miscellaneous">
    <text evidence="14">Bacitracin is thought to be involved in the inhibition of peptidoglycan synthesis by sequestering undecaprenyl diphosphate, thereby reducing the pool of lipid carrier available.</text>
</comment>
<evidence type="ECO:0000256" key="7">
    <source>
        <dbReference type="ARBA" id="ARBA00022801"/>
    </source>
</evidence>
<evidence type="ECO:0000256" key="9">
    <source>
        <dbReference type="ARBA" id="ARBA00023136"/>
    </source>
</evidence>
<evidence type="ECO:0000256" key="2">
    <source>
        <dbReference type="ARBA" id="ARBA00010621"/>
    </source>
</evidence>
<keyword evidence="7 14" id="KW-0378">Hydrolase</keyword>
<comment type="subcellular location">
    <subcellularLocation>
        <location evidence="1 14">Cell membrane</location>
        <topology evidence="1 14">Multi-pass membrane protein</topology>
    </subcellularLocation>
</comment>
<keyword evidence="14" id="KW-0573">Peptidoglycan synthesis</keyword>
<dbReference type="PANTHER" id="PTHR30622">
    <property type="entry name" value="UNDECAPRENYL-DIPHOSPHATASE"/>
    <property type="match status" value="1"/>
</dbReference>
<dbReference type="Pfam" id="PF02673">
    <property type="entry name" value="BacA"/>
    <property type="match status" value="1"/>
</dbReference>
<evidence type="ECO:0000313" key="16">
    <source>
        <dbReference type="Proteomes" id="UP000179786"/>
    </source>
</evidence>
<dbReference type="AlphaFoldDB" id="A0A1S1MWN5"/>
<evidence type="ECO:0000256" key="8">
    <source>
        <dbReference type="ARBA" id="ARBA00022989"/>
    </source>
</evidence>
<evidence type="ECO:0000256" key="10">
    <source>
        <dbReference type="ARBA" id="ARBA00023251"/>
    </source>
</evidence>
<comment type="caution">
    <text evidence="15">The sequence shown here is derived from an EMBL/GenBank/DDBJ whole genome shotgun (WGS) entry which is preliminary data.</text>
</comment>
<dbReference type="EMBL" id="MKJU01000022">
    <property type="protein sequence ID" value="OHU92161.1"/>
    <property type="molecule type" value="Genomic_DNA"/>
</dbReference>
<feature type="transmembrane region" description="Helical" evidence="14">
    <location>
        <begin position="245"/>
        <end position="266"/>
    </location>
</feature>
<evidence type="ECO:0000256" key="6">
    <source>
        <dbReference type="ARBA" id="ARBA00022692"/>
    </source>
</evidence>
<name>A0A1S1MWN5_9GAMM</name>
<feature type="transmembrane region" description="Helical" evidence="14">
    <location>
        <begin position="185"/>
        <end position="205"/>
    </location>
</feature>
<evidence type="ECO:0000256" key="11">
    <source>
        <dbReference type="ARBA" id="ARBA00032707"/>
    </source>
</evidence>
<reference evidence="15 16" key="1">
    <citation type="submission" date="2016-09" db="EMBL/GenBank/DDBJ databases">
        <title>Pseudoalteromonas amylolytica sp. nov., isolated from the surface seawater.</title>
        <authorList>
            <person name="Wu Y.-H."/>
            <person name="Cheng H."/>
            <person name="Jin X.-B."/>
            <person name="Wang C.-S."/>
            <person name="Xu X.-W."/>
        </authorList>
    </citation>
    <scope>NUCLEOTIDE SEQUENCE [LARGE SCALE GENOMIC DNA]</scope>
    <source>
        <strain evidence="15 16">JW1</strain>
    </source>
</reference>
<dbReference type="OrthoDB" id="9808289at2"/>
<evidence type="ECO:0000313" key="15">
    <source>
        <dbReference type="EMBL" id="OHU92161.1"/>
    </source>
</evidence>
<evidence type="ECO:0000256" key="3">
    <source>
        <dbReference type="ARBA" id="ARBA00012374"/>
    </source>
</evidence>
<feature type="transmembrane region" description="Helical" evidence="14">
    <location>
        <begin position="217"/>
        <end position="239"/>
    </location>
</feature>
<dbReference type="PANTHER" id="PTHR30622:SF4">
    <property type="entry name" value="UNDECAPRENYL-DIPHOSPHATASE"/>
    <property type="match status" value="1"/>
</dbReference>
<accession>A0A1S1MWN5</accession>
<organism evidence="15 16">
    <name type="scientific">Pseudoalteromonas amylolytica</name>
    <dbReference type="NCBI Taxonomy" id="1859457"/>
    <lineage>
        <taxon>Bacteria</taxon>
        <taxon>Pseudomonadati</taxon>
        <taxon>Pseudomonadota</taxon>
        <taxon>Gammaproteobacteria</taxon>
        <taxon>Alteromonadales</taxon>
        <taxon>Pseudoalteromonadaceae</taxon>
        <taxon>Pseudoalteromonas</taxon>
    </lineage>
</organism>
<evidence type="ECO:0000256" key="14">
    <source>
        <dbReference type="HAMAP-Rule" id="MF_01006"/>
    </source>
</evidence>